<gene>
    <name evidence="7 10" type="primary">argH</name>
    <name evidence="10" type="ORF">COV74_00555</name>
</gene>
<dbReference type="Gene3D" id="1.10.275.10">
    <property type="entry name" value="Fumarase/aspartase (N-terminal domain)"/>
    <property type="match status" value="1"/>
</dbReference>
<name>A0A2H0LUX6_9BACT</name>
<accession>A0A2H0LUX6</accession>
<dbReference type="HAMAP" id="MF_00006">
    <property type="entry name" value="Arg_succ_lyase"/>
    <property type="match status" value="1"/>
</dbReference>
<evidence type="ECO:0000256" key="1">
    <source>
        <dbReference type="ARBA" id="ARBA00000985"/>
    </source>
</evidence>
<comment type="caution">
    <text evidence="10">The sequence shown here is derived from an EMBL/GenBank/DDBJ whole genome shotgun (WGS) entry which is preliminary data.</text>
</comment>
<comment type="similarity">
    <text evidence="7">Belongs to the lyase 1 family. Argininosuccinate lyase subfamily.</text>
</comment>
<dbReference type="UniPathway" id="UPA00068">
    <property type="reaction ID" value="UER00114"/>
</dbReference>
<comment type="pathway">
    <text evidence="2 7">Amino-acid biosynthesis; L-arginine biosynthesis; L-arginine from L-ornithine and carbamoyl phosphate: step 3/3.</text>
</comment>
<dbReference type="Pfam" id="PF00206">
    <property type="entry name" value="Lyase_1"/>
    <property type="match status" value="1"/>
</dbReference>
<dbReference type="InterPro" id="IPR029419">
    <property type="entry name" value="Arg_succ_lyase_C"/>
</dbReference>
<dbReference type="PRINTS" id="PR00149">
    <property type="entry name" value="FUMRATELYASE"/>
</dbReference>
<dbReference type="FunFam" id="1.10.40.30:FF:000001">
    <property type="entry name" value="Argininosuccinate lyase"/>
    <property type="match status" value="1"/>
</dbReference>
<dbReference type="InterPro" id="IPR022761">
    <property type="entry name" value="Fumarate_lyase_N"/>
</dbReference>
<evidence type="ECO:0000259" key="8">
    <source>
        <dbReference type="Pfam" id="PF00206"/>
    </source>
</evidence>
<sequence length="473" mass="53109">MSQKLWGARFKEDLHPAAKCFSYSLATDYALLSSDVKVSMAHVSMLGKVGLISKQDTKKMIRGLWQILAILKRKDISALMLEVEDIHTLIQETLEKKIGKLAKKLHTARSRNDLVATSTRLYVINKSKALALRITQLQSALLRQAEKNEKVLVPGYTHLQHAQIVLLAHHLLAYVEMFRRDFERVISIRERLSECPLGSGALAGSGLPIDRAYVAKLLGFKRPSANSMDAVSDRDFVIETISHLAILMMHASRLSEDLILWNSSEFRFVTLSDQYSTGSSLMPHKKNPDMLELIKGRTGEAYGHLMSVLTTMKGLPLTYNRDMQADKKPLFEALDLAELTLEVLTGVIGTMDVNKEACQQALQDSFLYATDLLEYLVGQKVAFRDAHDAVGRLVQYALDSHTHLSGLKLVDFQKFSPKFKKDVLDIFEPQASVARKVSSGSTNPKMVKASITKWKKQIKQTSAKLRKSRQFHA</sequence>
<dbReference type="SUPFAM" id="SSF48557">
    <property type="entry name" value="L-aspartase-like"/>
    <property type="match status" value="1"/>
</dbReference>
<dbReference type="InterPro" id="IPR020557">
    <property type="entry name" value="Fumarate_lyase_CS"/>
</dbReference>
<evidence type="ECO:0000256" key="5">
    <source>
        <dbReference type="ARBA" id="ARBA00022605"/>
    </source>
</evidence>
<dbReference type="InterPro" id="IPR009049">
    <property type="entry name" value="Argininosuccinate_lyase"/>
</dbReference>
<protein>
    <recommendedName>
        <fullName evidence="3 7">Argininosuccinate lyase</fullName>
        <shortName evidence="7">ASAL</shortName>
        <ecNumber evidence="3 7">4.3.2.1</ecNumber>
    </recommendedName>
    <alternativeName>
        <fullName evidence="7">Arginosuccinase</fullName>
    </alternativeName>
</protein>
<dbReference type="InterPro" id="IPR008948">
    <property type="entry name" value="L-Aspartase-like"/>
</dbReference>
<evidence type="ECO:0000259" key="9">
    <source>
        <dbReference type="Pfam" id="PF14698"/>
    </source>
</evidence>
<evidence type="ECO:0000256" key="6">
    <source>
        <dbReference type="ARBA" id="ARBA00023239"/>
    </source>
</evidence>
<keyword evidence="4 7" id="KW-0055">Arginine biosynthesis</keyword>
<dbReference type="PRINTS" id="PR00145">
    <property type="entry name" value="ARGSUCLYASE"/>
</dbReference>
<dbReference type="NCBIfam" id="TIGR00838">
    <property type="entry name" value="argH"/>
    <property type="match status" value="1"/>
</dbReference>
<evidence type="ECO:0000256" key="2">
    <source>
        <dbReference type="ARBA" id="ARBA00004941"/>
    </source>
</evidence>
<dbReference type="PROSITE" id="PS00163">
    <property type="entry name" value="FUMARATE_LYASES"/>
    <property type="match status" value="1"/>
</dbReference>
<comment type="subcellular location">
    <subcellularLocation>
        <location evidence="7">Cytoplasm</location>
    </subcellularLocation>
</comment>
<dbReference type="Gene3D" id="1.20.200.10">
    <property type="entry name" value="Fumarase/aspartase (Central domain)"/>
    <property type="match status" value="1"/>
</dbReference>
<dbReference type="Proteomes" id="UP000230859">
    <property type="component" value="Unassembled WGS sequence"/>
</dbReference>
<dbReference type="GO" id="GO:0004056">
    <property type="term" value="F:argininosuccinate lyase activity"/>
    <property type="evidence" value="ECO:0007669"/>
    <property type="project" value="UniProtKB-UniRule"/>
</dbReference>
<keyword evidence="6 7" id="KW-0456">Lyase</keyword>
<dbReference type="EC" id="4.3.2.1" evidence="3 7"/>
<evidence type="ECO:0000313" key="11">
    <source>
        <dbReference type="Proteomes" id="UP000230859"/>
    </source>
</evidence>
<dbReference type="EMBL" id="PCVY01000004">
    <property type="protein sequence ID" value="PIQ87494.1"/>
    <property type="molecule type" value="Genomic_DNA"/>
</dbReference>
<evidence type="ECO:0000313" key="10">
    <source>
        <dbReference type="EMBL" id="PIQ87494.1"/>
    </source>
</evidence>
<dbReference type="PANTHER" id="PTHR43814:SF1">
    <property type="entry name" value="ARGININOSUCCINATE LYASE"/>
    <property type="match status" value="1"/>
</dbReference>
<evidence type="ECO:0000256" key="3">
    <source>
        <dbReference type="ARBA" id="ARBA00012338"/>
    </source>
</evidence>
<feature type="domain" description="Fumarate lyase N-terminal" evidence="8">
    <location>
        <begin position="11"/>
        <end position="302"/>
    </location>
</feature>
<feature type="domain" description="Argininosuccinate lyase C-terminal" evidence="9">
    <location>
        <begin position="366"/>
        <end position="434"/>
    </location>
</feature>
<dbReference type="AlphaFoldDB" id="A0A2H0LUX6"/>
<dbReference type="InterPro" id="IPR024083">
    <property type="entry name" value="Fumarase/histidase_N"/>
</dbReference>
<dbReference type="PANTHER" id="PTHR43814">
    <property type="entry name" value="ARGININOSUCCINATE LYASE"/>
    <property type="match status" value="1"/>
</dbReference>
<evidence type="ECO:0000256" key="4">
    <source>
        <dbReference type="ARBA" id="ARBA00022571"/>
    </source>
</evidence>
<proteinExistence type="inferred from homology"/>
<dbReference type="Pfam" id="PF14698">
    <property type="entry name" value="ASL_C2"/>
    <property type="match status" value="1"/>
</dbReference>
<reference evidence="10 11" key="1">
    <citation type="submission" date="2017-09" db="EMBL/GenBank/DDBJ databases">
        <title>Depth-based differentiation of microbial function through sediment-hosted aquifers and enrichment of novel symbionts in the deep terrestrial subsurface.</title>
        <authorList>
            <person name="Probst A.J."/>
            <person name="Ladd B."/>
            <person name="Jarett J.K."/>
            <person name="Geller-Mcgrath D.E."/>
            <person name="Sieber C.M."/>
            <person name="Emerson J.B."/>
            <person name="Anantharaman K."/>
            <person name="Thomas B.C."/>
            <person name="Malmstrom R."/>
            <person name="Stieglmeier M."/>
            <person name="Klingl A."/>
            <person name="Woyke T."/>
            <person name="Ryan C.M."/>
            <person name="Banfield J.F."/>
        </authorList>
    </citation>
    <scope>NUCLEOTIDE SEQUENCE [LARGE SCALE GENOMIC DNA]</scope>
    <source>
        <strain evidence="10">CG11_big_fil_rev_8_21_14_0_20_45_26</strain>
    </source>
</reference>
<dbReference type="InterPro" id="IPR000362">
    <property type="entry name" value="Fumarate_lyase_fam"/>
</dbReference>
<dbReference type="GO" id="GO:0005829">
    <property type="term" value="C:cytosol"/>
    <property type="evidence" value="ECO:0007669"/>
    <property type="project" value="TreeGrafter"/>
</dbReference>
<dbReference type="GO" id="GO:0042450">
    <property type="term" value="P:L-arginine biosynthetic process via ornithine"/>
    <property type="evidence" value="ECO:0007669"/>
    <property type="project" value="UniProtKB-UniRule"/>
</dbReference>
<dbReference type="FunFam" id="1.20.200.10:FF:000015">
    <property type="entry name" value="argininosuccinate lyase isoform X2"/>
    <property type="match status" value="1"/>
</dbReference>
<evidence type="ECO:0000256" key="7">
    <source>
        <dbReference type="HAMAP-Rule" id="MF_00006"/>
    </source>
</evidence>
<comment type="catalytic activity">
    <reaction evidence="1 7">
        <text>2-(N(omega)-L-arginino)succinate = fumarate + L-arginine</text>
        <dbReference type="Rhea" id="RHEA:24020"/>
        <dbReference type="ChEBI" id="CHEBI:29806"/>
        <dbReference type="ChEBI" id="CHEBI:32682"/>
        <dbReference type="ChEBI" id="CHEBI:57472"/>
        <dbReference type="EC" id="4.3.2.1"/>
    </reaction>
</comment>
<keyword evidence="5 7" id="KW-0028">Amino-acid biosynthesis</keyword>
<dbReference type="CDD" id="cd01359">
    <property type="entry name" value="Argininosuccinate_lyase"/>
    <property type="match status" value="1"/>
</dbReference>
<organism evidence="10 11">
    <name type="scientific">Candidatus Abzuiibacterium crystallinum</name>
    <dbReference type="NCBI Taxonomy" id="1974748"/>
    <lineage>
        <taxon>Bacteria</taxon>
        <taxon>Pseudomonadati</taxon>
        <taxon>Candidatus Omnitrophota</taxon>
        <taxon>Candidatus Abzuiibacterium</taxon>
    </lineage>
</organism>
<dbReference type="Gene3D" id="1.10.40.30">
    <property type="entry name" value="Fumarase/aspartase (C-terminal domain)"/>
    <property type="match status" value="1"/>
</dbReference>
<keyword evidence="7" id="KW-0963">Cytoplasm</keyword>